<keyword evidence="3" id="KW-0805">Transcription regulation</keyword>
<keyword evidence="2" id="KW-0479">Metal-binding</keyword>
<dbReference type="InterPro" id="IPR001138">
    <property type="entry name" value="Zn2Cys6_DnaBD"/>
</dbReference>
<feature type="compositionally biased region" description="Polar residues" evidence="7">
    <location>
        <begin position="676"/>
        <end position="686"/>
    </location>
</feature>
<sequence>MSGIKGPDAPTNATKSASAPFPTSNTSSSLAKPEPKPAQATATDSSLNPRSCVTCRRRKVRCNKREPCSNCVKAGIECVFPGPGRAPRKPRRPPDVELLSRLRRLEGVVESLGGTDAIEKLVSANRMGGAQLIQQPPQPQAPSANLNNAEKPSVPGNMEVKKDGLKPEEVGRLVIDDNRSLYVSNRLWTSIGDQVEELQDILDSPSEDEEDSTSPGESVNSANRSNDAFIFGYSSLAHSLRNYHPTPSQIFILWKTYEQNVAPLLTVVHKPTIRDIIINAATSFDLLDKNSEALAFSLYLTAVISMSPEQCLAEIGDDRDSVINRFRFATEQAMARANLLTSRNINLLQAAVMFVTSILRQDQSRFVWTLSAVILRLATGLGLHRDGTNFGLSPFETEMRRRLWWHICIMDIRAAEDHGTDPMINDMMYDTKMPLHINDDDISPDSKTFPPERHEFTDMTATLIRAHISTVYRRLNYVQPGQNSDPIQFEERKKIIEEWHNMLNEKYIKYCDMQVPIQWSCATVARLLVAKLWLIVHHPLFKDNMSTLSPEDRNRILLTSIEVIEFTHLLVTSESTTRWSWLFGAYIQWHPIAFVLAELCVRPRCPGVDRAWLAVDSVFDTWRQRSAAKKASLWRPLTKLYKKAKAFRTKQEADIRRCSSTQASITSPMELPAKTPKQNSVASNSPLFADGGQSQFSSPGQSSSPAVSAVFNHPSSTKQAEPAIAPAGELNLDLNKNMNEILVDFLPAYSMVSNTTTSDATGIYTSNSTTRTTGASGITAKPSSTPTIGAMPFEQTTWPMETPNTFDMPMNWDQFDDVMRDFQQDFEQITGQNVDNYQMDFL</sequence>
<dbReference type="CDD" id="cd00067">
    <property type="entry name" value="GAL4"/>
    <property type="match status" value="1"/>
</dbReference>
<protein>
    <recommendedName>
        <fullName evidence="8">Zn(2)-C6 fungal-type domain-containing protein</fullName>
    </recommendedName>
</protein>
<feature type="region of interest" description="Disordered" evidence="7">
    <location>
        <begin position="202"/>
        <end position="221"/>
    </location>
</feature>
<dbReference type="PROSITE" id="PS50048">
    <property type="entry name" value="ZN2_CY6_FUNGAL_2"/>
    <property type="match status" value="1"/>
</dbReference>
<dbReference type="GO" id="GO:0000981">
    <property type="term" value="F:DNA-binding transcription factor activity, RNA polymerase II-specific"/>
    <property type="evidence" value="ECO:0007669"/>
    <property type="project" value="InterPro"/>
</dbReference>
<evidence type="ECO:0000256" key="2">
    <source>
        <dbReference type="ARBA" id="ARBA00022723"/>
    </source>
</evidence>
<gene>
    <name evidence="9" type="ORF">UA08_05418</name>
</gene>
<dbReference type="SMART" id="SM00906">
    <property type="entry name" value="Fungal_trans"/>
    <property type="match status" value="1"/>
</dbReference>
<reference evidence="9 10" key="1">
    <citation type="submission" date="2015-06" db="EMBL/GenBank/DDBJ databases">
        <title>Talaromyces atroroseus IBT 11181 draft genome.</title>
        <authorList>
            <person name="Rasmussen K.B."/>
            <person name="Rasmussen S."/>
            <person name="Petersen B."/>
            <person name="Sicheritz-Ponten T."/>
            <person name="Mortensen U.H."/>
            <person name="Thrane U."/>
        </authorList>
    </citation>
    <scope>NUCLEOTIDE SEQUENCE [LARGE SCALE GENOMIC DNA]</scope>
    <source>
        <strain evidence="9 10">IBT 11181</strain>
    </source>
</reference>
<keyword evidence="5" id="KW-0804">Transcription</keyword>
<dbReference type="InterPro" id="IPR050613">
    <property type="entry name" value="Sec_Metabolite_Reg"/>
</dbReference>
<dbReference type="GeneID" id="31005174"/>
<dbReference type="InterPro" id="IPR007219">
    <property type="entry name" value="XnlR_reg_dom"/>
</dbReference>
<dbReference type="SMART" id="SM00066">
    <property type="entry name" value="GAL4"/>
    <property type="match status" value="1"/>
</dbReference>
<feature type="region of interest" description="Disordered" evidence="7">
    <location>
        <begin position="132"/>
        <end position="162"/>
    </location>
</feature>
<feature type="compositionally biased region" description="Acidic residues" evidence="7">
    <location>
        <begin position="202"/>
        <end position="212"/>
    </location>
</feature>
<feature type="domain" description="Zn(2)-C6 fungal-type" evidence="8">
    <location>
        <begin position="51"/>
        <end position="80"/>
    </location>
</feature>
<dbReference type="CDD" id="cd12148">
    <property type="entry name" value="fungal_TF_MHR"/>
    <property type="match status" value="1"/>
</dbReference>
<evidence type="ECO:0000313" key="10">
    <source>
        <dbReference type="Proteomes" id="UP000214365"/>
    </source>
</evidence>
<feature type="compositionally biased region" description="Low complexity" evidence="7">
    <location>
        <begin position="132"/>
        <end position="149"/>
    </location>
</feature>
<dbReference type="AlphaFoldDB" id="A0A225AMG3"/>
<evidence type="ECO:0000256" key="6">
    <source>
        <dbReference type="ARBA" id="ARBA00023242"/>
    </source>
</evidence>
<dbReference type="STRING" id="1441469.A0A225AMG3"/>
<evidence type="ECO:0000256" key="3">
    <source>
        <dbReference type="ARBA" id="ARBA00023015"/>
    </source>
</evidence>
<feature type="region of interest" description="Disordered" evidence="7">
    <location>
        <begin position="1"/>
        <end position="50"/>
    </location>
</feature>
<accession>A0A225AMG3</accession>
<dbReference type="InterPro" id="IPR036864">
    <property type="entry name" value="Zn2-C6_fun-type_DNA-bd_sf"/>
</dbReference>
<evidence type="ECO:0000256" key="5">
    <source>
        <dbReference type="ARBA" id="ARBA00023163"/>
    </source>
</evidence>
<dbReference type="EMBL" id="LFMY01000007">
    <property type="protein sequence ID" value="OKL59524.1"/>
    <property type="molecule type" value="Genomic_DNA"/>
</dbReference>
<name>A0A225AMG3_TALAT</name>
<evidence type="ECO:0000256" key="4">
    <source>
        <dbReference type="ARBA" id="ARBA00023125"/>
    </source>
</evidence>
<proteinExistence type="predicted"/>
<dbReference type="PROSITE" id="PS00463">
    <property type="entry name" value="ZN2_CY6_FUNGAL_1"/>
    <property type="match status" value="1"/>
</dbReference>
<organism evidence="9 10">
    <name type="scientific">Talaromyces atroroseus</name>
    <dbReference type="NCBI Taxonomy" id="1441469"/>
    <lineage>
        <taxon>Eukaryota</taxon>
        <taxon>Fungi</taxon>
        <taxon>Dikarya</taxon>
        <taxon>Ascomycota</taxon>
        <taxon>Pezizomycotina</taxon>
        <taxon>Eurotiomycetes</taxon>
        <taxon>Eurotiomycetidae</taxon>
        <taxon>Eurotiales</taxon>
        <taxon>Trichocomaceae</taxon>
        <taxon>Talaromyces</taxon>
        <taxon>Talaromyces sect. Trachyspermi</taxon>
    </lineage>
</organism>
<dbReference type="OrthoDB" id="435881at2759"/>
<dbReference type="Pfam" id="PF00172">
    <property type="entry name" value="Zn_clus"/>
    <property type="match status" value="1"/>
</dbReference>
<dbReference type="PANTHER" id="PTHR31001:SF50">
    <property type="entry name" value="ZN(II)2CYS6 TRANSCRIPTION FACTOR (EUROFUNG)"/>
    <property type="match status" value="1"/>
</dbReference>
<feature type="region of interest" description="Disordered" evidence="7">
    <location>
        <begin position="666"/>
        <end position="710"/>
    </location>
</feature>
<feature type="compositionally biased region" description="Polar residues" evidence="7">
    <location>
        <begin position="40"/>
        <end position="50"/>
    </location>
</feature>
<feature type="compositionally biased region" description="Low complexity" evidence="7">
    <location>
        <begin position="691"/>
        <end position="710"/>
    </location>
</feature>
<dbReference type="Proteomes" id="UP000214365">
    <property type="component" value="Unassembled WGS sequence"/>
</dbReference>
<dbReference type="Gene3D" id="4.10.240.10">
    <property type="entry name" value="Zn(2)-C6 fungal-type DNA-binding domain"/>
    <property type="match status" value="1"/>
</dbReference>
<dbReference type="GO" id="GO:0003677">
    <property type="term" value="F:DNA binding"/>
    <property type="evidence" value="ECO:0007669"/>
    <property type="project" value="UniProtKB-KW"/>
</dbReference>
<keyword evidence="10" id="KW-1185">Reference proteome</keyword>
<comment type="caution">
    <text evidence="9">The sequence shown here is derived from an EMBL/GenBank/DDBJ whole genome shotgun (WGS) entry which is preliminary data.</text>
</comment>
<evidence type="ECO:0000313" key="9">
    <source>
        <dbReference type="EMBL" id="OKL59524.1"/>
    </source>
</evidence>
<dbReference type="SUPFAM" id="SSF57701">
    <property type="entry name" value="Zn2/Cys6 DNA-binding domain"/>
    <property type="match status" value="1"/>
</dbReference>
<comment type="subcellular location">
    <subcellularLocation>
        <location evidence="1">Nucleus</location>
    </subcellularLocation>
</comment>
<evidence type="ECO:0000259" key="8">
    <source>
        <dbReference type="PROSITE" id="PS50048"/>
    </source>
</evidence>
<dbReference type="Pfam" id="PF04082">
    <property type="entry name" value="Fungal_trans"/>
    <property type="match status" value="1"/>
</dbReference>
<keyword evidence="4" id="KW-0238">DNA-binding</keyword>
<dbReference type="GO" id="GO:0008270">
    <property type="term" value="F:zinc ion binding"/>
    <property type="evidence" value="ECO:0007669"/>
    <property type="project" value="InterPro"/>
</dbReference>
<dbReference type="RefSeq" id="XP_020119645.1">
    <property type="nucleotide sequence ID" value="XM_020267738.1"/>
</dbReference>
<dbReference type="GO" id="GO:0006351">
    <property type="term" value="P:DNA-templated transcription"/>
    <property type="evidence" value="ECO:0007669"/>
    <property type="project" value="InterPro"/>
</dbReference>
<dbReference type="GO" id="GO:0005634">
    <property type="term" value="C:nucleus"/>
    <property type="evidence" value="ECO:0007669"/>
    <property type="project" value="UniProtKB-SubCell"/>
</dbReference>
<evidence type="ECO:0000256" key="1">
    <source>
        <dbReference type="ARBA" id="ARBA00004123"/>
    </source>
</evidence>
<dbReference type="PANTHER" id="PTHR31001">
    <property type="entry name" value="UNCHARACTERIZED TRANSCRIPTIONAL REGULATORY PROTEIN"/>
    <property type="match status" value="1"/>
</dbReference>
<evidence type="ECO:0000256" key="7">
    <source>
        <dbReference type="SAM" id="MobiDB-lite"/>
    </source>
</evidence>
<keyword evidence="6" id="KW-0539">Nucleus</keyword>
<feature type="compositionally biased region" description="Polar residues" evidence="7">
    <location>
        <begin position="11"/>
        <end position="30"/>
    </location>
</feature>